<evidence type="ECO:0000313" key="2">
    <source>
        <dbReference type="Proteomes" id="UP000633205"/>
    </source>
</evidence>
<dbReference type="GO" id="GO:0047355">
    <property type="term" value="F:CDP-glycerol glycerophosphotransferase activity"/>
    <property type="evidence" value="ECO:0007669"/>
    <property type="project" value="InterPro"/>
</dbReference>
<dbReference type="Gene3D" id="3.40.50.12580">
    <property type="match status" value="1"/>
</dbReference>
<comment type="caution">
    <text evidence="1">The sequence shown here is derived from an EMBL/GenBank/DDBJ whole genome shotgun (WGS) entry which is preliminary data.</text>
</comment>
<dbReference type="Proteomes" id="UP000633205">
    <property type="component" value="Unassembled WGS sequence"/>
</dbReference>
<dbReference type="Pfam" id="PF04464">
    <property type="entry name" value="Glyphos_transf"/>
    <property type="match status" value="1"/>
</dbReference>
<dbReference type="EMBL" id="BMHO01000001">
    <property type="protein sequence ID" value="GGD36731.1"/>
    <property type="molecule type" value="Genomic_DNA"/>
</dbReference>
<dbReference type="InterPro" id="IPR007554">
    <property type="entry name" value="Glycerophosphate_synth"/>
</dbReference>
<accession>A0A916YAT3</accession>
<dbReference type="AlphaFoldDB" id="A0A916YAT3"/>
<dbReference type="GO" id="GO:0016020">
    <property type="term" value="C:membrane"/>
    <property type="evidence" value="ECO:0007669"/>
    <property type="project" value="InterPro"/>
</dbReference>
<keyword evidence="2" id="KW-1185">Reference proteome</keyword>
<name>A0A916YAT3_9MICO</name>
<dbReference type="RefSeq" id="WP_188711809.1">
    <property type="nucleotide sequence ID" value="NZ_BMHO01000001.1"/>
</dbReference>
<evidence type="ECO:0000313" key="1">
    <source>
        <dbReference type="EMBL" id="GGD36731.1"/>
    </source>
</evidence>
<dbReference type="InterPro" id="IPR043148">
    <property type="entry name" value="TagF_C"/>
</dbReference>
<proteinExistence type="predicted"/>
<gene>
    <name evidence="1" type="ORF">GCM10010915_16730</name>
</gene>
<dbReference type="SUPFAM" id="SSF53756">
    <property type="entry name" value="UDP-Glycosyltransferase/glycogen phosphorylase"/>
    <property type="match status" value="1"/>
</dbReference>
<organism evidence="1 2">
    <name type="scientific">Microbacterium faecale</name>
    <dbReference type="NCBI Taxonomy" id="1804630"/>
    <lineage>
        <taxon>Bacteria</taxon>
        <taxon>Bacillati</taxon>
        <taxon>Actinomycetota</taxon>
        <taxon>Actinomycetes</taxon>
        <taxon>Micrococcales</taxon>
        <taxon>Microbacteriaceae</taxon>
        <taxon>Microbacterium</taxon>
    </lineage>
</organism>
<protein>
    <submittedName>
        <fullName evidence="1">Glycosyl transferase</fullName>
    </submittedName>
</protein>
<reference evidence="1" key="1">
    <citation type="journal article" date="2014" name="Int. J. Syst. Evol. Microbiol.">
        <title>Complete genome sequence of Corynebacterium casei LMG S-19264T (=DSM 44701T), isolated from a smear-ripened cheese.</title>
        <authorList>
            <consortium name="US DOE Joint Genome Institute (JGI-PGF)"/>
            <person name="Walter F."/>
            <person name="Albersmeier A."/>
            <person name="Kalinowski J."/>
            <person name="Ruckert C."/>
        </authorList>
    </citation>
    <scope>NUCLEOTIDE SEQUENCE</scope>
    <source>
        <strain evidence="1">CGMCC 1.15152</strain>
    </source>
</reference>
<keyword evidence="1" id="KW-0808">Transferase</keyword>
<sequence length="416" mass="47764">MTLLTDAKKAVRLVRRAARKRRVIESVEREFRALPPLERGRYRIAVYFADRAVNAYQIRQWYAPLIELGERHPILVLARSASGARMLLEDGALPVTYVPTITSVEETLDEQDVRIVLYVNQNRRNFQMFRYGHRWHVFINHGESDKAYMVSSQHKAYDYAFVAGRAARDRLASTLWDYDVDRRTFEIGRPQTDHMTGNPPYERDHRTVVLYAPTWEGDRRSMSYGSVVTHGEALVKRLLADPRYRLVYRAHPRTGVLDPDYLAAHERIVDAIAEANRADPTAHHVHDVDPEMGWQLTSADVAISDVSAMVYDRLATGKPLLVTRPADPDAVIDERGYLSACEWLTVEAAQQVEREISRVQEDPDTTARLQWWVEHHFGDARPGEPTARFHAAIEELMSEWEERQTMLARGSLHGVA</sequence>
<reference evidence="1" key="2">
    <citation type="submission" date="2020-09" db="EMBL/GenBank/DDBJ databases">
        <authorList>
            <person name="Sun Q."/>
            <person name="Zhou Y."/>
        </authorList>
    </citation>
    <scope>NUCLEOTIDE SEQUENCE</scope>
    <source>
        <strain evidence="1">CGMCC 1.15152</strain>
    </source>
</reference>